<dbReference type="PIRSF" id="PIRSF038959">
    <property type="entry name" value="SdpI"/>
    <property type="match status" value="1"/>
</dbReference>
<dbReference type="Proteomes" id="UP001501734">
    <property type="component" value="Unassembled WGS sequence"/>
</dbReference>
<evidence type="ECO:0000256" key="1">
    <source>
        <dbReference type="SAM" id="Phobius"/>
    </source>
</evidence>
<feature type="transmembrane region" description="Helical" evidence="1">
    <location>
        <begin position="112"/>
        <end position="131"/>
    </location>
</feature>
<feature type="transmembrane region" description="Helical" evidence="1">
    <location>
        <begin position="45"/>
        <end position="65"/>
    </location>
</feature>
<keyword evidence="4" id="KW-1185">Reference proteome</keyword>
<accession>A0ABP7VM79</accession>
<dbReference type="InterPro" id="IPR012867">
    <property type="entry name" value="DUF1648"/>
</dbReference>
<reference evidence="4" key="1">
    <citation type="journal article" date="2019" name="Int. J. Syst. Evol. Microbiol.">
        <title>The Global Catalogue of Microorganisms (GCM) 10K type strain sequencing project: providing services to taxonomists for standard genome sequencing and annotation.</title>
        <authorList>
            <consortium name="The Broad Institute Genomics Platform"/>
            <consortium name="The Broad Institute Genome Sequencing Center for Infectious Disease"/>
            <person name="Wu L."/>
            <person name="Ma J."/>
        </authorList>
    </citation>
    <scope>NUCLEOTIDE SEQUENCE [LARGE SCALE GENOMIC DNA]</scope>
    <source>
        <strain evidence="4">JCM 17250</strain>
    </source>
</reference>
<dbReference type="PANTHER" id="PTHR37810">
    <property type="entry name" value="IMMUNITY PROTEIN SDPI"/>
    <property type="match status" value="1"/>
</dbReference>
<keyword evidence="1" id="KW-1133">Transmembrane helix</keyword>
<dbReference type="Pfam" id="PF07853">
    <property type="entry name" value="DUF1648"/>
    <property type="match status" value="1"/>
</dbReference>
<feature type="transmembrane region" description="Helical" evidence="1">
    <location>
        <begin position="184"/>
        <end position="206"/>
    </location>
</feature>
<evidence type="ECO:0000313" key="3">
    <source>
        <dbReference type="EMBL" id="GAA4070308.1"/>
    </source>
</evidence>
<evidence type="ECO:0000259" key="2">
    <source>
        <dbReference type="Pfam" id="PF07853"/>
    </source>
</evidence>
<feature type="transmembrane region" description="Helical" evidence="1">
    <location>
        <begin position="5"/>
        <end position="25"/>
    </location>
</feature>
<keyword evidence="1" id="KW-0812">Transmembrane</keyword>
<gene>
    <name evidence="3" type="ORF">GCM10022410_15130</name>
</gene>
<dbReference type="InterPro" id="IPR025962">
    <property type="entry name" value="SdpI/YhfL"/>
</dbReference>
<proteinExistence type="predicted"/>
<sequence length="214" mass="24996">MKKHLIPILMILISISLWLIFYPQLPDQVPMQWGVDGSVNWSASKFIALFTNNGMYVLLYLIILFSPKIDPKKKNYQQFSRSYEIITYSVMGLFLLINLVTLFKSLGYPLQIHFFIPILVGLLLIIFGNYMQTIKPNWLFGIRTPWTLDNEEVWRKTHRLGARIFIILGFILITTPFISDQYVLPVTLISIFVGALIPIFYSYYLYQKLNKSGR</sequence>
<dbReference type="PANTHER" id="PTHR37810:SF5">
    <property type="entry name" value="IMMUNITY PROTEIN SDPI"/>
    <property type="match status" value="1"/>
</dbReference>
<dbReference type="EMBL" id="BAABDL010000078">
    <property type="protein sequence ID" value="GAA4070308.1"/>
    <property type="molecule type" value="Genomic_DNA"/>
</dbReference>
<keyword evidence="1" id="KW-0472">Membrane</keyword>
<dbReference type="InterPro" id="IPR026272">
    <property type="entry name" value="SdpI"/>
</dbReference>
<evidence type="ECO:0000313" key="4">
    <source>
        <dbReference type="Proteomes" id="UP001501734"/>
    </source>
</evidence>
<dbReference type="RefSeq" id="WP_344911863.1">
    <property type="nucleotide sequence ID" value="NZ_BAABDL010000078.1"/>
</dbReference>
<comment type="caution">
    <text evidence="3">The sequence shown here is derived from an EMBL/GenBank/DDBJ whole genome shotgun (WGS) entry which is preliminary data.</text>
</comment>
<organism evidence="3 4">
    <name type="scientific">Amphibacillus indicireducens</name>
    <dbReference type="NCBI Taxonomy" id="1076330"/>
    <lineage>
        <taxon>Bacteria</taxon>
        <taxon>Bacillati</taxon>
        <taxon>Bacillota</taxon>
        <taxon>Bacilli</taxon>
        <taxon>Bacillales</taxon>
        <taxon>Bacillaceae</taxon>
        <taxon>Amphibacillus</taxon>
    </lineage>
</organism>
<feature type="transmembrane region" description="Helical" evidence="1">
    <location>
        <begin position="160"/>
        <end position="178"/>
    </location>
</feature>
<feature type="domain" description="DUF1648" evidence="2">
    <location>
        <begin position="9"/>
        <end position="51"/>
    </location>
</feature>
<name>A0ABP7VM79_9BACI</name>
<feature type="transmembrane region" description="Helical" evidence="1">
    <location>
        <begin position="85"/>
        <end position="106"/>
    </location>
</feature>
<protein>
    <submittedName>
        <fullName evidence="3">SdpI family protein</fullName>
    </submittedName>
</protein>
<dbReference type="Pfam" id="PF13630">
    <property type="entry name" value="SdpI"/>
    <property type="match status" value="1"/>
</dbReference>